<dbReference type="UniPathway" id="UPA00077">
    <property type="reaction ID" value="UER00154"/>
</dbReference>
<dbReference type="InterPro" id="IPR006157">
    <property type="entry name" value="FolB_dom"/>
</dbReference>
<dbReference type="SUPFAM" id="SSF55620">
    <property type="entry name" value="Tetrahydrobiopterin biosynthesis enzymes-like"/>
    <property type="match status" value="1"/>
</dbReference>
<dbReference type="GO" id="GO:0004150">
    <property type="term" value="F:dihydroneopterin aldolase activity"/>
    <property type="evidence" value="ECO:0007669"/>
    <property type="project" value="UniProtKB-UniRule"/>
</dbReference>
<dbReference type="Proteomes" id="UP000003688">
    <property type="component" value="Unassembled WGS sequence"/>
</dbReference>
<evidence type="ECO:0000313" key="8">
    <source>
        <dbReference type="EMBL" id="EEF58356.1"/>
    </source>
</evidence>
<evidence type="ECO:0000256" key="6">
    <source>
        <dbReference type="RuleBase" id="RU362079"/>
    </source>
</evidence>
<dbReference type="PANTHER" id="PTHR42844:SF1">
    <property type="entry name" value="DIHYDRONEOPTERIN ALDOLASE 1-RELATED"/>
    <property type="match status" value="1"/>
</dbReference>
<comment type="similarity">
    <text evidence="3 6">Belongs to the DHNA family.</text>
</comment>
<dbReference type="Gene3D" id="3.30.1130.10">
    <property type="match status" value="1"/>
</dbReference>
<dbReference type="AlphaFoldDB" id="B9XPA5"/>
<dbReference type="PANTHER" id="PTHR42844">
    <property type="entry name" value="DIHYDRONEOPTERIN ALDOLASE 1-RELATED"/>
    <property type="match status" value="1"/>
</dbReference>
<dbReference type="RefSeq" id="WP_007417641.1">
    <property type="nucleotide sequence ID" value="NZ_ABOX02000045.1"/>
</dbReference>
<name>B9XPA5_PEDPL</name>
<evidence type="ECO:0000256" key="4">
    <source>
        <dbReference type="ARBA" id="ARBA00022909"/>
    </source>
</evidence>
<dbReference type="GO" id="GO:0046656">
    <property type="term" value="P:folic acid biosynthetic process"/>
    <property type="evidence" value="ECO:0007669"/>
    <property type="project" value="UniProtKB-UniRule"/>
</dbReference>
<protein>
    <recommendedName>
        <fullName evidence="6">7,8-dihydroneopterin aldolase</fullName>
        <ecNumber evidence="6">4.1.2.25</ecNumber>
    </recommendedName>
</protein>
<comment type="caution">
    <text evidence="8">The sequence shown here is derived from an EMBL/GenBank/DDBJ whole genome shotgun (WGS) entry which is preliminary data.</text>
</comment>
<reference evidence="8 9" key="1">
    <citation type="journal article" date="2011" name="J. Bacteriol.">
        <title>Genome sequence of 'Pedosphaera parvula' Ellin514, an aerobic Verrucomicrobial isolate from pasture soil.</title>
        <authorList>
            <person name="Kant R."/>
            <person name="van Passel M.W."/>
            <person name="Sangwan P."/>
            <person name="Palva A."/>
            <person name="Lucas S."/>
            <person name="Copeland A."/>
            <person name="Lapidus A."/>
            <person name="Glavina Del Rio T."/>
            <person name="Dalin E."/>
            <person name="Tice H."/>
            <person name="Bruce D."/>
            <person name="Goodwin L."/>
            <person name="Pitluck S."/>
            <person name="Chertkov O."/>
            <person name="Larimer F.W."/>
            <person name="Land M.L."/>
            <person name="Hauser L."/>
            <person name="Brettin T.S."/>
            <person name="Detter J.C."/>
            <person name="Han S."/>
            <person name="de Vos W.M."/>
            <person name="Janssen P.H."/>
            <person name="Smidt H."/>
        </authorList>
    </citation>
    <scope>NUCLEOTIDE SEQUENCE [LARGE SCALE GENOMIC DNA]</scope>
    <source>
        <strain evidence="8 9">Ellin514</strain>
    </source>
</reference>
<evidence type="ECO:0000256" key="1">
    <source>
        <dbReference type="ARBA" id="ARBA00001353"/>
    </source>
</evidence>
<keyword evidence="5 6" id="KW-0456">Lyase</keyword>
<proteinExistence type="inferred from homology"/>
<dbReference type="OrthoDB" id="196044at2"/>
<organism evidence="8 9">
    <name type="scientific">Pedosphaera parvula (strain Ellin514)</name>
    <dbReference type="NCBI Taxonomy" id="320771"/>
    <lineage>
        <taxon>Bacteria</taxon>
        <taxon>Pseudomonadati</taxon>
        <taxon>Verrucomicrobiota</taxon>
        <taxon>Pedosphaerae</taxon>
        <taxon>Pedosphaerales</taxon>
        <taxon>Pedosphaeraceae</taxon>
        <taxon>Pedosphaera</taxon>
    </lineage>
</organism>
<comment type="function">
    <text evidence="6">Catalyzes the conversion of 7,8-dihydroneopterin to 6-hydroxymethyl-7,8-dihydropterin.</text>
</comment>
<keyword evidence="9" id="KW-1185">Reference proteome</keyword>
<dbReference type="EC" id="4.1.2.25" evidence="6"/>
<dbReference type="InterPro" id="IPR006156">
    <property type="entry name" value="Dihydroneopterin_aldolase"/>
</dbReference>
<sequence length="115" mass="13281">MSKITIKDLEVFYCVGVPDEERARPQRLLLTIDMTFDFTSAAVSDRIQKTIDYYAVAQTLLKYGEGRSWKLIEKLSANLADMILNEYQPQAITVEVKKFVIPQAQYVSVTWTQKR</sequence>
<feature type="domain" description="Dihydroneopterin aldolase/epimerase" evidence="7">
    <location>
        <begin position="4"/>
        <end position="113"/>
    </location>
</feature>
<dbReference type="Pfam" id="PF02152">
    <property type="entry name" value="FolB"/>
    <property type="match status" value="1"/>
</dbReference>
<comment type="catalytic activity">
    <reaction evidence="1 6">
        <text>7,8-dihydroneopterin = 6-hydroxymethyl-7,8-dihydropterin + glycolaldehyde</text>
        <dbReference type="Rhea" id="RHEA:10540"/>
        <dbReference type="ChEBI" id="CHEBI:17001"/>
        <dbReference type="ChEBI" id="CHEBI:17071"/>
        <dbReference type="ChEBI" id="CHEBI:44841"/>
        <dbReference type="EC" id="4.1.2.25"/>
    </reaction>
</comment>
<evidence type="ECO:0000256" key="5">
    <source>
        <dbReference type="ARBA" id="ARBA00023239"/>
    </source>
</evidence>
<accession>B9XPA5</accession>
<dbReference type="STRING" id="320771.Cflav_PD1295"/>
<comment type="pathway">
    <text evidence="2 6">Cofactor biosynthesis; tetrahydrofolate biosynthesis; 2-amino-4-hydroxy-6-hydroxymethyl-7,8-dihydropteridine diphosphate from 7,8-dihydroneopterin triphosphate: step 3/4.</text>
</comment>
<evidence type="ECO:0000256" key="2">
    <source>
        <dbReference type="ARBA" id="ARBA00005013"/>
    </source>
</evidence>
<gene>
    <name evidence="8" type="ORF">Cflav_PD1295</name>
</gene>
<evidence type="ECO:0000259" key="7">
    <source>
        <dbReference type="SMART" id="SM00905"/>
    </source>
</evidence>
<evidence type="ECO:0000313" key="9">
    <source>
        <dbReference type="Proteomes" id="UP000003688"/>
    </source>
</evidence>
<dbReference type="NCBIfam" id="TIGR00525">
    <property type="entry name" value="folB"/>
    <property type="match status" value="1"/>
</dbReference>
<dbReference type="GO" id="GO:0046654">
    <property type="term" value="P:tetrahydrofolate biosynthetic process"/>
    <property type="evidence" value="ECO:0007669"/>
    <property type="project" value="UniProtKB-UniRule"/>
</dbReference>
<dbReference type="NCBIfam" id="TIGR00526">
    <property type="entry name" value="folB_dom"/>
    <property type="match status" value="1"/>
</dbReference>
<keyword evidence="4 6" id="KW-0289">Folate biosynthesis</keyword>
<evidence type="ECO:0000256" key="3">
    <source>
        <dbReference type="ARBA" id="ARBA00005708"/>
    </source>
</evidence>
<dbReference type="GO" id="GO:0005737">
    <property type="term" value="C:cytoplasm"/>
    <property type="evidence" value="ECO:0007669"/>
    <property type="project" value="TreeGrafter"/>
</dbReference>
<dbReference type="SMART" id="SM00905">
    <property type="entry name" value="FolB"/>
    <property type="match status" value="1"/>
</dbReference>
<dbReference type="EMBL" id="ABOX02000045">
    <property type="protein sequence ID" value="EEF58356.1"/>
    <property type="molecule type" value="Genomic_DNA"/>
</dbReference>
<dbReference type="InterPro" id="IPR043133">
    <property type="entry name" value="GTP-CH-I_C/QueF"/>
</dbReference>